<feature type="region of interest" description="Disordered" evidence="1">
    <location>
        <begin position="1"/>
        <end position="128"/>
    </location>
</feature>
<feature type="compositionally biased region" description="Basic and acidic residues" evidence="1">
    <location>
        <begin position="116"/>
        <end position="127"/>
    </location>
</feature>
<reference evidence="2 3" key="1">
    <citation type="journal article" date="2019" name="Int. J. Syst. Evol. Microbiol.">
        <title>The Global Catalogue of Microorganisms (GCM) 10K type strain sequencing project: providing services to taxonomists for standard genome sequencing and annotation.</title>
        <authorList>
            <consortium name="The Broad Institute Genomics Platform"/>
            <consortium name="The Broad Institute Genome Sequencing Center for Infectious Disease"/>
            <person name="Wu L."/>
            <person name="Ma J."/>
        </authorList>
    </citation>
    <scope>NUCLEOTIDE SEQUENCE [LARGE SCALE GENOMIC DNA]</scope>
    <source>
        <strain evidence="2 3">JCM 13244</strain>
    </source>
</reference>
<name>A0ABN2HE03_9ACTN</name>
<feature type="compositionally biased region" description="Low complexity" evidence="1">
    <location>
        <begin position="94"/>
        <end position="107"/>
    </location>
</feature>
<dbReference type="EMBL" id="BAAALR010000034">
    <property type="protein sequence ID" value="GAA1686353.1"/>
    <property type="molecule type" value="Genomic_DNA"/>
</dbReference>
<keyword evidence="3" id="KW-1185">Reference proteome</keyword>
<evidence type="ECO:0000313" key="3">
    <source>
        <dbReference type="Proteomes" id="UP001499947"/>
    </source>
</evidence>
<evidence type="ECO:0000256" key="1">
    <source>
        <dbReference type="SAM" id="MobiDB-lite"/>
    </source>
</evidence>
<proteinExistence type="predicted"/>
<organism evidence="2 3">
    <name type="scientific">Streptomyces yatensis</name>
    <dbReference type="NCBI Taxonomy" id="155177"/>
    <lineage>
        <taxon>Bacteria</taxon>
        <taxon>Bacillati</taxon>
        <taxon>Actinomycetota</taxon>
        <taxon>Actinomycetes</taxon>
        <taxon>Kitasatosporales</taxon>
        <taxon>Streptomycetaceae</taxon>
        <taxon>Streptomyces</taxon>
        <taxon>Streptomyces violaceusniger group</taxon>
    </lineage>
</organism>
<evidence type="ECO:0000313" key="2">
    <source>
        <dbReference type="EMBL" id="GAA1686353.1"/>
    </source>
</evidence>
<accession>A0ABN2HE03</accession>
<gene>
    <name evidence="2" type="ORF">GCM10009680_27170</name>
</gene>
<dbReference type="Proteomes" id="UP001499947">
    <property type="component" value="Unassembled WGS sequence"/>
</dbReference>
<feature type="compositionally biased region" description="Low complexity" evidence="1">
    <location>
        <begin position="66"/>
        <end position="79"/>
    </location>
</feature>
<feature type="compositionally biased region" description="Low complexity" evidence="1">
    <location>
        <begin position="7"/>
        <end position="51"/>
    </location>
</feature>
<sequence length="224" mass="21965">MADTTQPEPTESGESAAEPSAPAAASEPPKSSEGGESAAQASAPEAASEPAKPSEPPKSPEGGGSAAQASAPAAASEPAKPSEPPKSPEGGGSAAQAASAPEAASEPDTPSKPAKPSKDEKRAERLARQITAFATGHGGSAEGQIAHIGRGSVRIALVGADGEWGVLVAPSQESARRAAEIAGLTLQDAFDGELAAKVRTGPYEWARMAGIQLGGPGNPPAPAS</sequence>
<comment type="caution">
    <text evidence="2">The sequence shown here is derived from an EMBL/GenBank/DDBJ whole genome shotgun (WGS) entry which is preliminary data.</text>
</comment>
<protein>
    <submittedName>
        <fullName evidence="2">Uncharacterized protein</fullName>
    </submittedName>
</protein>